<keyword evidence="7 11" id="KW-1133">Transmembrane helix</keyword>
<dbReference type="GeneID" id="101851267"/>
<gene>
    <name evidence="15" type="primary">LOC101851267</name>
</gene>
<dbReference type="SMART" id="SM00255">
    <property type="entry name" value="TIR"/>
    <property type="match status" value="1"/>
</dbReference>
<evidence type="ECO:0000313" key="14">
    <source>
        <dbReference type="Proteomes" id="UP000694888"/>
    </source>
</evidence>
<evidence type="ECO:0000256" key="7">
    <source>
        <dbReference type="ARBA" id="ARBA00022989"/>
    </source>
</evidence>
<evidence type="ECO:0000256" key="9">
    <source>
        <dbReference type="ARBA" id="ARBA00023170"/>
    </source>
</evidence>
<evidence type="ECO:0000256" key="10">
    <source>
        <dbReference type="ARBA" id="ARBA00023180"/>
    </source>
</evidence>
<evidence type="ECO:0000259" key="13">
    <source>
        <dbReference type="PROSITE" id="PS50104"/>
    </source>
</evidence>
<feature type="signal peptide" evidence="12">
    <location>
        <begin position="1"/>
        <end position="23"/>
    </location>
</feature>
<organism evidence="14 15">
    <name type="scientific">Aplysia californica</name>
    <name type="common">California sea hare</name>
    <dbReference type="NCBI Taxonomy" id="6500"/>
    <lineage>
        <taxon>Eukaryota</taxon>
        <taxon>Metazoa</taxon>
        <taxon>Spiralia</taxon>
        <taxon>Lophotrochozoa</taxon>
        <taxon>Mollusca</taxon>
        <taxon>Gastropoda</taxon>
        <taxon>Heterobranchia</taxon>
        <taxon>Euthyneura</taxon>
        <taxon>Tectipleura</taxon>
        <taxon>Aplysiida</taxon>
        <taxon>Aplysioidea</taxon>
        <taxon>Aplysiidae</taxon>
        <taxon>Aplysia</taxon>
    </lineage>
</organism>
<keyword evidence="4 11" id="KW-0812">Transmembrane</keyword>
<evidence type="ECO:0000313" key="15">
    <source>
        <dbReference type="RefSeq" id="XP_012938014.1"/>
    </source>
</evidence>
<dbReference type="InterPro" id="IPR001611">
    <property type="entry name" value="Leu-rich_rpt"/>
</dbReference>
<dbReference type="Pfam" id="PF01582">
    <property type="entry name" value="TIR"/>
    <property type="match status" value="1"/>
</dbReference>
<keyword evidence="3" id="KW-0433">Leucine-rich repeat</keyword>
<feature type="transmembrane region" description="Helical" evidence="11">
    <location>
        <begin position="680"/>
        <end position="701"/>
    </location>
</feature>
<keyword evidence="10" id="KW-0325">Glycoprotein</keyword>
<keyword evidence="8 11" id="KW-0472">Membrane</keyword>
<feature type="domain" description="TIR" evidence="13">
    <location>
        <begin position="731"/>
        <end position="869"/>
    </location>
</feature>
<evidence type="ECO:0000256" key="6">
    <source>
        <dbReference type="ARBA" id="ARBA00022737"/>
    </source>
</evidence>
<keyword evidence="5 12" id="KW-0732">Signal</keyword>
<dbReference type="Pfam" id="PF13855">
    <property type="entry name" value="LRR_8"/>
    <property type="match status" value="2"/>
</dbReference>
<dbReference type="PROSITE" id="PS50104">
    <property type="entry name" value="TIR"/>
    <property type="match status" value="1"/>
</dbReference>
<dbReference type="PANTHER" id="PTHR24365">
    <property type="entry name" value="TOLL-LIKE RECEPTOR"/>
    <property type="match status" value="1"/>
</dbReference>
<evidence type="ECO:0000256" key="3">
    <source>
        <dbReference type="ARBA" id="ARBA00022614"/>
    </source>
</evidence>
<evidence type="ECO:0000256" key="12">
    <source>
        <dbReference type="SAM" id="SignalP"/>
    </source>
</evidence>
<keyword evidence="9" id="KW-0675">Receptor</keyword>
<dbReference type="RefSeq" id="XP_012938014.1">
    <property type="nucleotide sequence ID" value="XM_013082560.2"/>
</dbReference>
<dbReference type="InterPro" id="IPR000157">
    <property type="entry name" value="TIR_dom"/>
</dbReference>
<accession>A0ABM0ZZY8</accession>
<dbReference type="PANTHER" id="PTHR24365:SF530">
    <property type="entry name" value="MSTPROX-RELATED"/>
    <property type="match status" value="1"/>
</dbReference>
<sequence length="887" mass="100389">MTSQRAVYHIMVLLWSCTTFMAAGEDGNHLQLDHPGSAKVDEAVVNIVSEMYRDYRALSLARDAYALGNEHQRYLNGHAGEHVPTGIGIPDTLTFLRGHTSRADNRPQAAAVSSLKQQWHIEADHGEQVEKNVKMNISLNDKKHSTVQFPPSGSISSDNVVGASVGISRHLRDTSGSLIKRYCDVHGRTQVCFQRGQSRCVCKGGLADCSGQRYVPNIGYVPRLPKTTKCLKFTQNNVRALTESYFANVSTILVLDFSSNNLQIVSKKTFKRFTNLQYLILNHNPISYKYLRYVFDYPPRLRLDIIDLNLKDIPHAFFLPHSNINTSQLFMDFNYFKHLNLSEFSHLKNLQYLSVNNCSIQNLTSSNMPRLKVLDLDYNSLSTFPVTCKEVRTRLDRDEGEKSKHPKVDSYFSSLTDLYLGINDISWLPGGADLCLPRVESLHLNSNKMVTLQANAFTGFPSLKVLILDKMKPGFSSIGPAAFGTKSLVSLHLSKSNVDFRGGNISLDMFAGTSSLKVLHLDHNPLGAINESALGTLLSHASTVFYLYLGSTGLVTFPSQALAQMAQLKSLYIYLNHIKDIPGGALDLLQSLILLDANQNDITFVGEMSTDTQKRFKSINLSRNKYLCTCDLLPFQAWLKEAGPTVFKNYTQYLCSDRPSVRVWEYKLSHQACLLSRKTYILFVVFFSLFVAAFLIFVVLYRYRWSIRLALYERQATSRGLPLVNPEGQEFQYDLFIVYCNDDGDWVEDELLYVVEEMWGLHTCVHRRDFIAGHFIVDNIVAAMNASRRVLVVVSSQFARSEWCNYELLLCQSHIITHELPSLLVIKLDSIESRDMSAAMLGLYNSTCFLEWDSNEIDHTFWRRLRGSLQLLIQQRAAQDAQGQLVH</sequence>
<evidence type="ECO:0000256" key="11">
    <source>
        <dbReference type="SAM" id="Phobius"/>
    </source>
</evidence>
<dbReference type="Gene3D" id="3.80.10.10">
    <property type="entry name" value="Ribonuclease Inhibitor"/>
    <property type="match status" value="3"/>
</dbReference>
<dbReference type="Proteomes" id="UP000694888">
    <property type="component" value="Unplaced"/>
</dbReference>
<evidence type="ECO:0000256" key="1">
    <source>
        <dbReference type="ARBA" id="ARBA00004167"/>
    </source>
</evidence>
<evidence type="ECO:0000256" key="4">
    <source>
        <dbReference type="ARBA" id="ARBA00022692"/>
    </source>
</evidence>
<dbReference type="SMART" id="SM00369">
    <property type="entry name" value="LRR_TYP"/>
    <property type="match status" value="7"/>
</dbReference>
<comment type="subcellular location">
    <subcellularLocation>
        <location evidence="1">Membrane</location>
        <topology evidence="1">Single-pass membrane protein</topology>
    </subcellularLocation>
</comment>
<dbReference type="InterPro" id="IPR035897">
    <property type="entry name" value="Toll_tir_struct_dom_sf"/>
</dbReference>
<name>A0ABM0ZZY8_APLCA</name>
<protein>
    <submittedName>
        <fullName evidence="15">Toll-like receptor 3</fullName>
    </submittedName>
</protein>
<dbReference type="SUPFAM" id="SSF52200">
    <property type="entry name" value="Toll/Interleukin receptor TIR domain"/>
    <property type="match status" value="1"/>
</dbReference>
<dbReference type="InterPro" id="IPR003591">
    <property type="entry name" value="Leu-rich_rpt_typical-subtyp"/>
</dbReference>
<reference evidence="15" key="1">
    <citation type="submission" date="2025-08" db="UniProtKB">
        <authorList>
            <consortium name="RefSeq"/>
        </authorList>
    </citation>
    <scope>IDENTIFICATION</scope>
</reference>
<proteinExistence type="inferred from homology"/>
<dbReference type="SUPFAM" id="SSF52058">
    <property type="entry name" value="L domain-like"/>
    <property type="match status" value="1"/>
</dbReference>
<evidence type="ECO:0000256" key="2">
    <source>
        <dbReference type="ARBA" id="ARBA00009634"/>
    </source>
</evidence>
<evidence type="ECO:0000256" key="5">
    <source>
        <dbReference type="ARBA" id="ARBA00022729"/>
    </source>
</evidence>
<comment type="similarity">
    <text evidence="2">Belongs to the Toll-like receptor family.</text>
</comment>
<keyword evidence="6" id="KW-0677">Repeat</keyword>
<feature type="chain" id="PRO_5046020068" evidence="12">
    <location>
        <begin position="24"/>
        <end position="887"/>
    </location>
</feature>
<dbReference type="Gene3D" id="3.40.50.10140">
    <property type="entry name" value="Toll/interleukin-1 receptor homology (TIR) domain"/>
    <property type="match status" value="1"/>
</dbReference>
<evidence type="ECO:0000256" key="8">
    <source>
        <dbReference type="ARBA" id="ARBA00023136"/>
    </source>
</evidence>
<keyword evidence="14" id="KW-1185">Reference proteome</keyword>
<dbReference type="InterPro" id="IPR032675">
    <property type="entry name" value="LRR_dom_sf"/>
</dbReference>